<dbReference type="SUPFAM" id="SSF50621">
    <property type="entry name" value="Alanine racemase C-terminal domain-like"/>
    <property type="match status" value="1"/>
</dbReference>
<dbReference type="RefSeq" id="WP_013486039.1">
    <property type="nucleotide sequence ID" value="NC_014828.1"/>
</dbReference>
<dbReference type="InterPro" id="IPR011079">
    <property type="entry name" value="Ala_racemase_C"/>
</dbReference>
<dbReference type="InterPro" id="IPR001608">
    <property type="entry name" value="Ala_racemase_N"/>
</dbReference>
<dbReference type="Gene3D" id="3.20.20.10">
    <property type="entry name" value="Alanine racemase"/>
    <property type="match status" value="1"/>
</dbReference>
<dbReference type="Proteomes" id="UP000001551">
    <property type="component" value="Chromosome"/>
</dbReference>
<dbReference type="GO" id="GO:0030170">
    <property type="term" value="F:pyridoxal phosphate binding"/>
    <property type="evidence" value="ECO:0007669"/>
    <property type="project" value="TreeGrafter"/>
</dbReference>
<keyword evidence="8" id="KW-1185">Reference proteome</keyword>
<dbReference type="CDD" id="cd00430">
    <property type="entry name" value="PLPDE_III_AR"/>
    <property type="match status" value="1"/>
</dbReference>
<reference evidence="7 8" key="1">
    <citation type="submission" date="2010-12" db="EMBL/GenBank/DDBJ databases">
        <title>Complete sequence of Ethanoligenens harbinense YUAN-3.</title>
        <authorList>
            <person name="Lucas S."/>
            <person name="Copeland A."/>
            <person name="Lapidus A."/>
            <person name="Cheng J.-F."/>
            <person name="Bruce D."/>
            <person name="Goodwin L."/>
            <person name="Pitluck S."/>
            <person name="Chertkov O."/>
            <person name="Misra M."/>
            <person name="Detter J.C."/>
            <person name="Han C."/>
            <person name="Tapia R."/>
            <person name="Land M."/>
            <person name="Hauser L."/>
            <person name="Jeffries C."/>
            <person name="Kyrpides N."/>
            <person name="Ivanova N."/>
            <person name="Mikhailova N."/>
            <person name="Wang A."/>
            <person name="Mouttaki H."/>
            <person name="He Z."/>
            <person name="Zhou J."/>
            <person name="Hemme C.L."/>
            <person name="Woyke T."/>
        </authorList>
    </citation>
    <scope>NUCLEOTIDE SEQUENCE [LARGE SCALE GENOMIC DNA]</scope>
    <source>
        <strain evidence="8">DSM 18485 / JCM 12961 / CGMCC 1.5033 / YUAN-3</strain>
    </source>
</reference>
<dbReference type="InterPro" id="IPR029066">
    <property type="entry name" value="PLP-binding_barrel"/>
</dbReference>
<dbReference type="eggNOG" id="COG0787">
    <property type="taxonomic scope" value="Bacteria"/>
</dbReference>
<dbReference type="Pfam" id="PF00842">
    <property type="entry name" value="Ala_racemase_C"/>
    <property type="match status" value="1"/>
</dbReference>
<evidence type="ECO:0000256" key="4">
    <source>
        <dbReference type="PIRSR" id="PIRSR600821-50"/>
    </source>
</evidence>
<dbReference type="EC" id="5.1.1.1" evidence="7"/>
<dbReference type="Gene3D" id="2.40.37.10">
    <property type="entry name" value="Lyase, Ornithine Decarboxylase, Chain A, domain 1"/>
    <property type="match status" value="1"/>
</dbReference>
<dbReference type="SUPFAM" id="SSF51419">
    <property type="entry name" value="PLP-binding barrel"/>
    <property type="match status" value="1"/>
</dbReference>
<comment type="cofactor">
    <cofactor evidence="1 4">
        <name>pyridoxal 5'-phosphate</name>
        <dbReference type="ChEBI" id="CHEBI:597326"/>
    </cofactor>
</comment>
<dbReference type="PANTHER" id="PTHR30511">
    <property type="entry name" value="ALANINE RACEMASE"/>
    <property type="match status" value="1"/>
</dbReference>
<proteinExistence type="predicted"/>
<evidence type="ECO:0000259" key="6">
    <source>
        <dbReference type="SMART" id="SM01005"/>
    </source>
</evidence>
<name>E6U411_ETHHY</name>
<evidence type="ECO:0000256" key="5">
    <source>
        <dbReference type="PIRSR" id="PIRSR600821-52"/>
    </source>
</evidence>
<dbReference type="EMBL" id="CP002400">
    <property type="protein sequence ID" value="ADU27691.1"/>
    <property type="molecule type" value="Genomic_DNA"/>
</dbReference>
<keyword evidence="3 7" id="KW-0413">Isomerase</keyword>
<feature type="binding site" evidence="5">
    <location>
        <position position="131"/>
    </location>
    <ligand>
        <name>substrate</name>
    </ligand>
</feature>
<evidence type="ECO:0000256" key="1">
    <source>
        <dbReference type="ARBA" id="ARBA00001933"/>
    </source>
</evidence>
<evidence type="ECO:0000313" key="8">
    <source>
        <dbReference type="Proteomes" id="UP000001551"/>
    </source>
</evidence>
<evidence type="ECO:0000313" key="7">
    <source>
        <dbReference type="EMBL" id="ADU27691.1"/>
    </source>
</evidence>
<gene>
    <name evidence="7" type="ordered locus">Ethha_2174</name>
</gene>
<organism evidence="7 8">
    <name type="scientific">Ethanoligenens harbinense (strain DSM 18485 / JCM 12961 / CGMCC 1.5033 / YUAN-3)</name>
    <dbReference type="NCBI Taxonomy" id="663278"/>
    <lineage>
        <taxon>Bacteria</taxon>
        <taxon>Bacillati</taxon>
        <taxon>Bacillota</taxon>
        <taxon>Clostridia</taxon>
        <taxon>Eubacteriales</taxon>
        <taxon>Oscillospiraceae</taxon>
        <taxon>Ethanoligenens</taxon>
    </lineage>
</organism>
<dbReference type="KEGG" id="eha:Ethha_2174"/>
<accession>E6U411</accession>
<evidence type="ECO:0000256" key="3">
    <source>
        <dbReference type="ARBA" id="ARBA00023235"/>
    </source>
</evidence>
<evidence type="ECO:0000256" key="2">
    <source>
        <dbReference type="ARBA" id="ARBA00022898"/>
    </source>
</evidence>
<dbReference type="GO" id="GO:0008784">
    <property type="term" value="F:alanine racemase activity"/>
    <property type="evidence" value="ECO:0007669"/>
    <property type="project" value="UniProtKB-EC"/>
</dbReference>
<dbReference type="GO" id="GO:0005829">
    <property type="term" value="C:cytosol"/>
    <property type="evidence" value="ECO:0007669"/>
    <property type="project" value="TreeGrafter"/>
</dbReference>
<dbReference type="AlphaFoldDB" id="E6U411"/>
<feature type="domain" description="Alanine racemase C-terminal" evidence="6">
    <location>
        <begin position="236"/>
        <end position="364"/>
    </location>
</feature>
<dbReference type="Pfam" id="PF01168">
    <property type="entry name" value="Ala_racemase_N"/>
    <property type="match status" value="1"/>
</dbReference>
<dbReference type="NCBIfam" id="TIGR00492">
    <property type="entry name" value="alr"/>
    <property type="match status" value="1"/>
</dbReference>
<feature type="modified residue" description="N6-(pyridoxal phosphate)lysine" evidence="4">
    <location>
        <position position="31"/>
    </location>
</feature>
<dbReference type="STRING" id="663278.Ethha_2174"/>
<dbReference type="HOGENOM" id="CLU_028393_2_2_9"/>
<dbReference type="PANTHER" id="PTHR30511:SF0">
    <property type="entry name" value="ALANINE RACEMASE, CATABOLIC-RELATED"/>
    <property type="match status" value="1"/>
</dbReference>
<sequence>MSTLVVQTGHILANLEAMRKHTNVPVIPVLKGNAYGLGDVEVARLLREKADVHLFAVSRLEEAKRLKEALPDEEIFLLSPYGTEKEAEEIVRLGLTATVGSYGSAVLLNGLSEKAGTRCRVHLKFDTGLGRSGFLPEEAEKAVQAAKYLKNLEIAGCFSHFSNSFGKDEKGVRTQLDRLQHCVAALKNAGVEPGMLHIAASNAAILYPSARLDAVRCGSALLGRVGVRNKLGLHKVGRLECPISDVRWLPAGHNVGYGNTYTTKKPARIATIQAGYADGLFLQKMRDAFRTRDILRDGWHDFRALFRRPSLHCTINGQPARLLGRVGMCTVVADVSNIQCGAGDMASFDVSPLLVNANVERVYL</sequence>
<dbReference type="InterPro" id="IPR009006">
    <property type="entry name" value="Ala_racemase/Decarboxylase_C"/>
</dbReference>
<dbReference type="PRINTS" id="PR00992">
    <property type="entry name" value="ALARACEMASE"/>
</dbReference>
<protein>
    <submittedName>
        <fullName evidence="7">Alanine racemase</fullName>
        <ecNumber evidence="7">5.1.1.1</ecNumber>
    </submittedName>
</protein>
<keyword evidence="2 4" id="KW-0663">Pyridoxal phosphate</keyword>
<dbReference type="SMART" id="SM01005">
    <property type="entry name" value="Ala_racemase_C"/>
    <property type="match status" value="1"/>
</dbReference>
<feature type="binding site" evidence="5">
    <location>
        <position position="328"/>
    </location>
    <ligand>
        <name>substrate</name>
    </ligand>
</feature>
<dbReference type="InterPro" id="IPR000821">
    <property type="entry name" value="Ala_racemase"/>
</dbReference>
<dbReference type="GO" id="GO:0006522">
    <property type="term" value="P:alanine metabolic process"/>
    <property type="evidence" value="ECO:0007669"/>
    <property type="project" value="InterPro"/>
</dbReference>